<dbReference type="Proteomes" id="UP000297762">
    <property type="component" value="Unassembled WGS sequence"/>
</dbReference>
<keyword evidence="3" id="KW-1185">Reference proteome</keyword>
<gene>
    <name evidence="2" type="ORF">EHQ64_06195</name>
</gene>
<sequence length="144" mass="16450">MDLGKKKILPDGWREAKPEDLEILVHMEKSVFGNSAWTRYSVESHLAHHPSWIKENVGYLFYLDLKDSSELLRIGILPEKRKMGEAEKILKVLCDLFPKTILEVSNLNPPALSLYNKIGFSESGRRKSYYGPGEDAVLMKKNSD</sequence>
<dbReference type="SUPFAM" id="SSF55729">
    <property type="entry name" value="Acyl-CoA N-acyltransferases (Nat)"/>
    <property type="match status" value="1"/>
</dbReference>
<comment type="caution">
    <text evidence="2">The sequence shown here is derived from an EMBL/GenBank/DDBJ whole genome shotgun (WGS) entry which is preliminary data.</text>
</comment>
<dbReference type="RefSeq" id="WP_135648620.1">
    <property type="nucleotide sequence ID" value="NZ_RQGF01000012.1"/>
</dbReference>
<accession>A0A4R9KCJ1</accession>
<dbReference type="EMBL" id="RQGF01000012">
    <property type="protein sequence ID" value="TGL63539.1"/>
    <property type="molecule type" value="Genomic_DNA"/>
</dbReference>
<dbReference type="AlphaFoldDB" id="A0A4R9KCJ1"/>
<dbReference type="InterPro" id="IPR016181">
    <property type="entry name" value="Acyl_CoA_acyltransferase"/>
</dbReference>
<dbReference type="PROSITE" id="PS51186">
    <property type="entry name" value="GNAT"/>
    <property type="match status" value="1"/>
</dbReference>
<evidence type="ECO:0000259" key="1">
    <source>
        <dbReference type="PROSITE" id="PS51186"/>
    </source>
</evidence>
<dbReference type="InterPro" id="IPR000182">
    <property type="entry name" value="GNAT_dom"/>
</dbReference>
<organism evidence="2 3">
    <name type="scientific">Leptospira sarikeiensis</name>
    <dbReference type="NCBI Taxonomy" id="2484943"/>
    <lineage>
        <taxon>Bacteria</taxon>
        <taxon>Pseudomonadati</taxon>
        <taxon>Spirochaetota</taxon>
        <taxon>Spirochaetia</taxon>
        <taxon>Leptospirales</taxon>
        <taxon>Leptospiraceae</taxon>
        <taxon>Leptospira</taxon>
    </lineage>
</organism>
<protein>
    <submittedName>
        <fullName evidence="2">GNAT family N-acetyltransferase</fullName>
    </submittedName>
</protein>
<keyword evidence="2" id="KW-0808">Transferase</keyword>
<dbReference type="GO" id="GO:0016747">
    <property type="term" value="F:acyltransferase activity, transferring groups other than amino-acyl groups"/>
    <property type="evidence" value="ECO:0007669"/>
    <property type="project" value="InterPro"/>
</dbReference>
<dbReference type="OrthoDB" id="9794566at2"/>
<feature type="domain" description="N-acetyltransferase" evidence="1">
    <location>
        <begin position="11"/>
        <end position="144"/>
    </location>
</feature>
<evidence type="ECO:0000313" key="2">
    <source>
        <dbReference type="EMBL" id="TGL63539.1"/>
    </source>
</evidence>
<reference evidence="2" key="1">
    <citation type="journal article" date="2019" name="PLoS Negl. Trop. Dis.">
        <title>Revisiting the worldwide diversity of Leptospira species in the environment.</title>
        <authorList>
            <person name="Vincent A.T."/>
            <person name="Schiettekatte O."/>
            <person name="Bourhy P."/>
            <person name="Veyrier F.J."/>
            <person name="Picardeau M."/>
        </authorList>
    </citation>
    <scope>NUCLEOTIDE SEQUENCE [LARGE SCALE GENOMIC DNA]</scope>
    <source>
        <strain evidence="2">201702455</strain>
    </source>
</reference>
<dbReference type="Gene3D" id="3.40.630.30">
    <property type="match status" value="1"/>
</dbReference>
<proteinExistence type="predicted"/>
<name>A0A4R9KCJ1_9LEPT</name>
<evidence type="ECO:0000313" key="3">
    <source>
        <dbReference type="Proteomes" id="UP000297762"/>
    </source>
</evidence>